<dbReference type="PANTHER" id="PTHR33619">
    <property type="entry name" value="POLYSACCHARIDE EXPORT PROTEIN GFCE-RELATED"/>
    <property type="match status" value="1"/>
</dbReference>
<keyword evidence="11" id="KW-0472">Membrane</keyword>
<dbReference type="GO" id="GO:0046930">
    <property type="term" value="C:pore complex"/>
    <property type="evidence" value="ECO:0007669"/>
    <property type="project" value="UniProtKB-KW"/>
</dbReference>
<evidence type="ECO:0000256" key="8">
    <source>
        <dbReference type="ARBA" id="ARBA00023047"/>
    </source>
</evidence>
<keyword evidence="13" id="KW-0998">Cell outer membrane</keyword>
<dbReference type="InterPro" id="IPR003715">
    <property type="entry name" value="Poly_export_N"/>
</dbReference>
<evidence type="ECO:0000256" key="6">
    <source>
        <dbReference type="ARBA" id="ARBA00022692"/>
    </source>
</evidence>
<dbReference type="GO" id="GO:0009279">
    <property type="term" value="C:cell outer membrane"/>
    <property type="evidence" value="ECO:0007669"/>
    <property type="project" value="UniProtKB-SubCell"/>
</dbReference>
<reference evidence="17" key="2">
    <citation type="journal article" date="2014" name="ISME J.">
        <title>Microbial stratification in low pH oxic and suboxic macroscopic growths along an acid mine drainage.</title>
        <authorList>
            <person name="Mendez-Garcia C."/>
            <person name="Mesa V."/>
            <person name="Sprenger R.R."/>
            <person name="Richter M."/>
            <person name="Diez M.S."/>
            <person name="Solano J."/>
            <person name="Bargiela R."/>
            <person name="Golyshina O.V."/>
            <person name="Manteca A."/>
            <person name="Ramos J.L."/>
            <person name="Gallego J.R."/>
            <person name="Llorente I."/>
            <person name="Martins Dos Santos V.A."/>
            <person name="Jensen O.N."/>
            <person name="Pelaez A.I."/>
            <person name="Sanchez J."/>
            <person name="Ferrer M."/>
        </authorList>
    </citation>
    <scope>NUCLEOTIDE SEQUENCE</scope>
</reference>
<comment type="similarity">
    <text evidence="2">Belongs to the BexD/CtrA/VexA family.</text>
</comment>
<keyword evidence="7" id="KW-0732">Signal</keyword>
<keyword evidence="4" id="KW-1134">Transmembrane beta strand</keyword>
<dbReference type="Gene3D" id="3.30.1950.10">
    <property type="entry name" value="wza like domain"/>
    <property type="match status" value="1"/>
</dbReference>
<dbReference type="PANTHER" id="PTHR33619:SF3">
    <property type="entry name" value="POLYSACCHARIDE EXPORT PROTEIN GFCE-RELATED"/>
    <property type="match status" value="1"/>
</dbReference>
<dbReference type="Pfam" id="PF22461">
    <property type="entry name" value="SLBB_2"/>
    <property type="match status" value="1"/>
</dbReference>
<dbReference type="Gene3D" id="3.10.560.10">
    <property type="entry name" value="Outer membrane lipoprotein wza domain like"/>
    <property type="match status" value="1"/>
</dbReference>
<reference evidence="17" key="1">
    <citation type="submission" date="2013-08" db="EMBL/GenBank/DDBJ databases">
        <authorList>
            <person name="Mendez C."/>
            <person name="Richter M."/>
            <person name="Ferrer M."/>
            <person name="Sanchez J."/>
        </authorList>
    </citation>
    <scope>NUCLEOTIDE SEQUENCE</scope>
</reference>
<evidence type="ECO:0000256" key="1">
    <source>
        <dbReference type="ARBA" id="ARBA00004571"/>
    </source>
</evidence>
<dbReference type="Pfam" id="PF02563">
    <property type="entry name" value="Poly_export"/>
    <property type="match status" value="1"/>
</dbReference>
<feature type="domain" description="SLBB" evidence="16">
    <location>
        <begin position="120"/>
        <end position="200"/>
    </location>
</feature>
<keyword evidence="12" id="KW-0564">Palmitate</keyword>
<evidence type="ECO:0000313" key="17">
    <source>
        <dbReference type="EMBL" id="EQD36599.1"/>
    </source>
</evidence>
<dbReference type="GO" id="GO:0006811">
    <property type="term" value="P:monoatomic ion transport"/>
    <property type="evidence" value="ECO:0007669"/>
    <property type="project" value="UniProtKB-KW"/>
</dbReference>
<keyword evidence="14" id="KW-0449">Lipoprotein</keyword>
<evidence type="ECO:0000256" key="4">
    <source>
        <dbReference type="ARBA" id="ARBA00022452"/>
    </source>
</evidence>
<protein>
    <submittedName>
        <fullName evidence="17">Polysaccharide export protein</fullName>
    </submittedName>
</protein>
<accession>T1A6U9</accession>
<feature type="domain" description="Polysaccharide export protein N-terminal" evidence="15">
    <location>
        <begin position="38"/>
        <end position="111"/>
    </location>
</feature>
<name>T1A6U9_9ZZZZ</name>
<dbReference type="GO" id="GO:0015159">
    <property type="term" value="F:polysaccharide transmembrane transporter activity"/>
    <property type="evidence" value="ECO:0007669"/>
    <property type="project" value="InterPro"/>
</dbReference>
<evidence type="ECO:0000256" key="7">
    <source>
        <dbReference type="ARBA" id="ARBA00022729"/>
    </source>
</evidence>
<evidence type="ECO:0000259" key="15">
    <source>
        <dbReference type="Pfam" id="PF02563"/>
    </source>
</evidence>
<dbReference type="EMBL" id="AUZZ01008722">
    <property type="protein sequence ID" value="EQD36599.1"/>
    <property type="molecule type" value="Genomic_DNA"/>
</dbReference>
<dbReference type="GO" id="GO:0015288">
    <property type="term" value="F:porin activity"/>
    <property type="evidence" value="ECO:0007669"/>
    <property type="project" value="UniProtKB-KW"/>
</dbReference>
<sequence length="205" mass="22015">MMRRSLSFIPVLYALLGVLALGLAAVPCAYANSPADHAKTYVIGPGDVLDVFVWQNPGLSQKAVPVRPDGRISTPLVPNMVAAGKTPVQLAHAMDKVLAEYIRNPKVTIIVEQALSVLSQVQVIGQVMHPMSIPYHEGMTVLDVVLAAGGLTPYADGNDAKLERKVDGHVKVIHVHLYDLIDKGNLSQNVPVKPGDVLVVPESFF</sequence>
<keyword evidence="5" id="KW-0762">Sugar transport</keyword>
<keyword evidence="10" id="KW-0626">Porin</keyword>
<evidence type="ECO:0000256" key="14">
    <source>
        <dbReference type="ARBA" id="ARBA00023288"/>
    </source>
</evidence>
<evidence type="ECO:0000256" key="13">
    <source>
        <dbReference type="ARBA" id="ARBA00023237"/>
    </source>
</evidence>
<evidence type="ECO:0000256" key="11">
    <source>
        <dbReference type="ARBA" id="ARBA00023136"/>
    </source>
</evidence>
<dbReference type="AlphaFoldDB" id="T1A6U9"/>
<evidence type="ECO:0000256" key="5">
    <source>
        <dbReference type="ARBA" id="ARBA00022597"/>
    </source>
</evidence>
<comment type="subcellular location">
    <subcellularLocation>
        <location evidence="1">Cell outer membrane</location>
        <topology evidence="1">Multi-pass membrane protein</topology>
    </subcellularLocation>
</comment>
<keyword evidence="6" id="KW-0812">Transmembrane</keyword>
<keyword evidence="9" id="KW-0406">Ion transport</keyword>
<evidence type="ECO:0000259" key="16">
    <source>
        <dbReference type="Pfam" id="PF22461"/>
    </source>
</evidence>
<keyword evidence="8" id="KW-0625">Polysaccharide transport</keyword>
<organism evidence="17">
    <name type="scientific">mine drainage metagenome</name>
    <dbReference type="NCBI Taxonomy" id="410659"/>
    <lineage>
        <taxon>unclassified sequences</taxon>
        <taxon>metagenomes</taxon>
        <taxon>ecological metagenomes</taxon>
    </lineage>
</organism>
<dbReference type="InterPro" id="IPR049712">
    <property type="entry name" value="Poly_export"/>
</dbReference>
<evidence type="ECO:0000256" key="2">
    <source>
        <dbReference type="ARBA" id="ARBA00009450"/>
    </source>
</evidence>
<gene>
    <name evidence="17" type="ORF">B2A_12101</name>
</gene>
<comment type="caution">
    <text evidence="17">The sequence shown here is derived from an EMBL/GenBank/DDBJ whole genome shotgun (WGS) entry which is preliminary data.</text>
</comment>
<evidence type="ECO:0000256" key="12">
    <source>
        <dbReference type="ARBA" id="ARBA00023139"/>
    </source>
</evidence>
<evidence type="ECO:0000256" key="9">
    <source>
        <dbReference type="ARBA" id="ARBA00023065"/>
    </source>
</evidence>
<dbReference type="NCBIfam" id="TIGR03027">
    <property type="entry name" value="pepcterm_export"/>
    <property type="match status" value="1"/>
</dbReference>
<dbReference type="InterPro" id="IPR054765">
    <property type="entry name" value="SLBB_dom"/>
</dbReference>
<evidence type="ECO:0000256" key="10">
    <source>
        <dbReference type="ARBA" id="ARBA00023114"/>
    </source>
</evidence>
<proteinExistence type="inferred from homology"/>
<dbReference type="InterPro" id="IPR017477">
    <property type="entry name" value="PEP-CTERM_polysacc_export"/>
</dbReference>
<evidence type="ECO:0000256" key="3">
    <source>
        <dbReference type="ARBA" id="ARBA00022448"/>
    </source>
</evidence>
<keyword evidence="3" id="KW-0813">Transport</keyword>